<evidence type="ECO:0000256" key="3">
    <source>
        <dbReference type="ARBA" id="ARBA00023163"/>
    </source>
</evidence>
<comment type="caution">
    <text evidence="5">The sequence shown here is derived from an EMBL/GenBank/DDBJ whole genome shotgun (WGS) entry which is preliminary data.</text>
</comment>
<keyword evidence="2" id="KW-0238">DNA-binding</keyword>
<keyword evidence="3" id="KW-0804">Transcription</keyword>
<dbReference type="Proteomes" id="UP000547058">
    <property type="component" value="Unassembled WGS sequence"/>
</dbReference>
<feature type="domain" description="HTH hxlR-type" evidence="4">
    <location>
        <begin position="20"/>
        <end position="127"/>
    </location>
</feature>
<dbReference type="SUPFAM" id="SSF46785">
    <property type="entry name" value="Winged helix' DNA-binding domain"/>
    <property type="match status" value="1"/>
</dbReference>
<protein>
    <submittedName>
        <fullName evidence="5">Helix-turn-helix transcriptional regulator</fullName>
    </submittedName>
</protein>
<proteinExistence type="predicted"/>
<dbReference type="Gene3D" id="1.10.10.10">
    <property type="entry name" value="Winged helix-like DNA-binding domain superfamily/Winged helix DNA-binding domain"/>
    <property type="match status" value="1"/>
</dbReference>
<name>A0A7W3FKR6_9GAMM</name>
<keyword evidence="1" id="KW-0805">Transcription regulation</keyword>
<dbReference type="Pfam" id="PF01638">
    <property type="entry name" value="HxlR"/>
    <property type="match status" value="1"/>
</dbReference>
<keyword evidence="6" id="KW-1185">Reference proteome</keyword>
<dbReference type="InterPro" id="IPR036388">
    <property type="entry name" value="WH-like_DNA-bd_sf"/>
</dbReference>
<dbReference type="EMBL" id="JACGXS010000002">
    <property type="protein sequence ID" value="MBA8681329.1"/>
    <property type="molecule type" value="Genomic_DNA"/>
</dbReference>
<dbReference type="PROSITE" id="PS51118">
    <property type="entry name" value="HTH_HXLR"/>
    <property type="match status" value="1"/>
</dbReference>
<reference evidence="5 6" key="1">
    <citation type="submission" date="2020-08" db="EMBL/GenBank/DDBJ databases">
        <title>Stenotrophomonas tumulicola JCM 30961.</title>
        <authorList>
            <person name="Deng Y."/>
        </authorList>
    </citation>
    <scope>NUCLEOTIDE SEQUENCE [LARGE SCALE GENOMIC DNA]</scope>
    <source>
        <strain evidence="5 6">JCM 30961</strain>
    </source>
</reference>
<gene>
    <name evidence="5" type="ORF">H4O11_05850</name>
</gene>
<evidence type="ECO:0000259" key="4">
    <source>
        <dbReference type="PROSITE" id="PS51118"/>
    </source>
</evidence>
<evidence type="ECO:0000256" key="1">
    <source>
        <dbReference type="ARBA" id="ARBA00023015"/>
    </source>
</evidence>
<organism evidence="5 6">
    <name type="scientific">Stenotrophomonas tumulicola</name>
    <dbReference type="NCBI Taxonomy" id="1685415"/>
    <lineage>
        <taxon>Bacteria</taxon>
        <taxon>Pseudomonadati</taxon>
        <taxon>Pseudomonadota</taxon>
        <taxon>Gammaproteobacteria</taxon>
        <taxon>Lysobacterales</taxon>
        <taxon>Lysobacteraceae</taxon>
        <taxon>Stenotrophomonas</taxon>
    </lineage>
</organism>
<sequence>MAATSTHLEVPTDGLDRSACLGPDGSSELVSGVIGMIDGRWKLAILFRLFERPSWRTLELKRDLAGISQKVLTQQLRELEADRLIDRFDLGDKLPHVEYRLSRAGAELLPVLRSMRIFAALHQGNSIA</sequence>
<dbReference type="GO" id="GO:0003677">
    <property type="term" value="F:DNA binding"/>
    <property type="evidence" value="ECO:0007669"/>
    <property type="project" value="UniProtKB-KW"/>
</dbReference>
<evidence type="ECO:0000313" key="6">
    <source>
        <dbReference type="Proteomes" id="UP000547058"/>
    </source>
</evidence>
<dbReference type="PANTHER" id="PTHR33204">
    <property type="entry name" value="TRANSCRIPTIONAL REGULATOR, MARR FAMILY"/>
    <property type="match status" value="1"/>
</dbReference>
<evidence type="ECO:0000313" key="5">
    <source>
        <dbReference type="EMBL" id="MBA8681329.1"/>
    </source>
</evidence>
<dbReference type="AlphaFoldDB" id="A0A7W3FKR6"/>
<dbReference type="PANTHER" id="PTHR33204:SF29">
    <property type="entry name" value="TRANSCRIPTIONAL REGULATOR"/>
    <property type="match status" value="1"/>
</dbReference>
<accession>A0A7W3FKR6</accession>
<dbReference type="InterPro" id="IPR036390">
    <property type="entry name" value="WH_DNA-bd_sf"/>
</dbReference>
<dbReference type="InterPro" id="IPR002577">
    <property type="entry name" value="HTH_HxlR"/>
</dbReference>
<evidence type="ECO:0000256" key="2">
    <source>
        <dbReference type="ARBA" id="ARBA00023125"/>
    </source>
</evidence>